<dbReference type="Proteomes" id="UP001241377">
    <property type="component" value="Unassembled WGS sequence"/>
</dbReference>
<sequence length="538" mass="60213">MSKLRYKECADHTVPKLKKAYFKKCQELEEQKRQDQAIALQAKLLADPMTPGQSYSPLGASVPDHITSAYTSPPTSTPPLPPSSNPALVHVDLEDRRANPQSRNRAGSVGQDKAKEVLNDLAIQGKKQINAFMLRFNNDKERSLSSGPASPDDDNPPVRTGPLPGHNRGTSMGTSISTLTGFGNRDGLAYGRDNIGRDKAGALKTVKLRREAEEADKAYRHAVFDLESYRLNIDKILLHANDTLSDFLGDFANRFAQILTSYVDATTATSTMNAQSSEHSRKAIQQILPSLEAELFLPVHGQVASVHPQVLYENYYVGPCHSLIFGVSLTAYDYQRGEKGGRGLPPVVVLKCIAELDRRGLDQEGLHRISGRQSTISALVQSIEQDEDDFEFSEKEHDVFSISGVLKQYCRELPEPIFFFPQHERLRYTENRELHIGSNFSAIRAKLVKLPPIHQNTFRVILEHLSRVAVHSEKNKMDAKVCGQQDRDFCPVCLRSCLFFRTSRLFGVQPCLEKMSYQKMATYRLSNLEGYAVSQAFQ</sequence>
<keyword evidence="2" id="KW-1185">Reference proteome</keyword>
<comment type="caution">
    <text evidence="1">The sequence shown here is derived from an EMBL/GenBank/DDBJ whole genome shotgun (WGS) entry which is preliminary data.</text>
</comment>
<evidence type="ECO:0000313" key="2">
    <source>
        <dbReference type="Proteomes" id="UP001241377"/>
    </source>
</evidence>
<accession>A0ACC2VFF3</accession>
<name>A0ACC2VFF3_9TREE</name>
<evidence type="ECO:0000313" key="1">
    <source>
        <dbReference type="EMBL" id="KAJ9097835.1"/>
    </source>
</evidence>
<dbReference type="EMBL" id="JASBWR010000082">
    <property type="protein sequence ID" value="KAJ9097835.1"/>
    <property type="molecule type" value="Genomic_DNA"/>
</dbReference>
<gene>
    <name evidence="1" type="ORF">QFC19_006625</name>
</gene>
<reference evidence="1" key="1">
    <citation type="submission" date="2023-04" db="EMBL/GenBank/DDBJ databases">
        <title>Draft Genome sequencing of Naganishia species isolated from polar environments using Oxford Nanopore Technology.</title>
        <authorList>
            <person name="Leo P."/>
            <person name="Venkateswaran K."/>
        </authorList>
    </citation>
    <scope>NUCLEOTIDE SEQUENCE</scope>
    <source>
        <strain evidence="1">MNA-CCFEE 5261</strain>
    </source>
</reference>
<protein>
    <submittedName>
        <fullName evidence="1">Uncharacterized protein</fullName>
    </submittedName>
</protein>
<proteinExistence type="predicted"/>
<organism evidence="1 2">
    <name type="scientific">Naganishia cerealis</name>
    <dbReference type="NCBI Taxonomy" id="610337"/>
    <lineage>
        <taxon>Eukaryota</taxon>
        <taxon>Fungi</taxon>
        <taxon>Dikarya</taxon>
        <taxon>Basidiomycota</taxon>
        <taxon>Agaricomycotina</taxon>
        <taxon>Tremellomycetes</taxon>
        <taxon>Filobasidiales</taxon>
        <taxon>Filobasidiaceae</taxon>
        <taxon>Naganishia</taxon>
    </lineage>
</organism>